<dbReference type="Pfam" id="PF25334">
    <property type="entry name" value="C2_GRDP"/>
    <property type="match status" value="1"/>
</dbReference>
<dbReference type="InterPro" id="IPR057518">
    <property type="entry name" value="GRDP_C"/>
</dbReference>
<reference evidence="3 4" key="1">
    <citation type="submission" date="2024-11" db="EMBL/GenBank/DDBJ databases">
        <title>A near-complete genome assembly of Cinchona calisaya.</title>
        <authorList>
            <person name="Lian D.C."/>
            <person name="Zhao X.W."/>
            <person name="Wei L."/>
        </authorList>
    </citation>
    <scope>NUCLEOTIDE SEQUENCE [LARGE SCALE GENOMIC DNA]</scope>
    <source>
        <tissue evidence="3">Nenye</tissue>
    </source>
</reference>
<proteinExistence type="predicted"/>
<dbReference type="InterPro" id="IPR009836">
    <property type="entry name" value="GRDP-like"/>
</dbReference>
<name>A0ABD3A6U5_9GENT</name>
<evidence type="ECO:0000259" key="1">
    <source>
        <dbReference type="Pfam" id="PF25334"/>
    </source>
</evidence>
<dbReference type="PANTHER" id="PTHR34365">
    <property type="entry name" value="ENOLASE (DUF1399)"/>
    <property type="match status" value="1"/>
</dbReference>
<dbReference type="AlphaFoldDB" id="A0ABD3A6U5"/>
<comment type="caution">
    <text evidence="3">The sequence shown here is derived from an EMBL/GenBank/DDBJ whole genome shotgun (WGS) entry which is preliminary data.</text>
</comment>
<dbReference type="Pfam" id="PF07173">
    <property type="entry name" value="GRDP-like"/>
    <property type="match status" value="1"/>
</dbReference>
<dbReference type="Proteomes" id="UP001630127">
    <property type="component" value="Unassembled WGS sequence"/>
</dbReference>
<accession>A0ABD3A6U5</accession>
<dbReference type="PANTHER" id="PTHR34365:SF7">
    <property type="entry name" value="GLYCINE-RICH DOMAIN-CONTAINING PROTEIN 1"/>
    <property type="match status" value="1"/>
</dbReference>
<dbReference type="EMBL" id="JBJUIK010000005">
    <property type="protein sequence ID" value="KAL3526954.1"/>
    <property type="molecule type" value="Genomic_DNA"/>
</dbReference>
<evidence type="ECO:0000259" key="2">
    <source>
        <dbReference type="Pfam" id="PF25335"/>
    </source>
</evidence>
<dbReference type="InterPro" id="IPR057458">
    <property type="entry name" value="GRDP_C2"/>
</dbReference>
<organism evidence="3 4">
    <name type="scientific">Cinchona calisaya</name>
    <dbReference type="NCBI Taxonomy" id="153742"/>
    <lineage>
        <taxon>Eukaryota</taxon>
        <taxon>Viridiplantae</taxon>
        <taxon>Streptophyta</taxon>
        <taxon>Embryophyta</taxon>
        <taxon>Tracheophyta</taxon>
        <taxon>Spermatophyta</taxon>
        <taxon>Magnoliopsida</taxon>
        <taxon>eudicotyledons</taxon>
        <taxon>Gunneridae</taxon>
        <taxon>Pentapetalae</taxon>
        <taxon>asterids</taxon>
        <taxon>lamiids</taxon>
        <taxon>Gentianales</taxon>
        <taxon>Rubiaceae</taxon>
        <taxon>Cinchonoideae</taxon>
        <taxon>Cinchoneae</taxon>
        <taxon>Cinchona</taxon>
    </lineage>
</organism>
<sequence length="941" mass="100835">MEVEQELAWKRAQKTVINVDLVAAAKRHLQFLAAVDRNRCLYEGPVLDLAIYRYNVYWLPLLAKHSDSPLFEGPLVVPLDCEWIWHCHRLNPVRYKSDCEEHYGRILDSHNVVSTVDGASKTKTEEIWKSMYPDVPYELNLTRHVSSTVSKEISGVEKCTKYDLLSAVKRQSSFFYQVARSYMSNELYLEGAVARYKGFLHLIKRNRERAMKSFSVPTYDIDLIWHTHQLHPASYCKDLVQIMGKVLEHDDTDSDRTKGKKLDVGFSGTTKQWEEMYGVRYWRAGAMHKGNSPSPLRTTPYPSPSLTKKGYLSKEHQNLMHLPERKVVEVMLEFVSVKNLPERCKGGLFVSFRKKQPDTIFTAKRSLTILSESGEKQVACFHCQPTGNLFFELVCYSASNLPLSKSSKSLGSASISLEDLLSPSSNLTMEKWLEMVPSSNSENLKPIYLRVGISVTLPTTAPHVFHMIRSRPFSKNSCFFPLPGRVHLAKNWTRVIDDDGNEIINLKVRDFKKSKGKDDCMLRKEVISMIKSGATNTLAEFAGTEWLLMDSNWSLRVPGKVDVDGYLLELIGDRSVKLFPGRKLEYEPKHCEKQRNDHDFLTAVEFSAENPYGRAGALFDLKYGTFKVNEQWLLFPGLILAFILSERLRREGYDSLISSGKNLEGKECLEQKEYGCHMEGSKTIPTTVQEEDRKMDLEVSQGNAAALVKGGICSGGKSGNEGRSGACGGCGANCGNTLKNGSSEGGDGGCGSCGAGCGNMIKSGGCGGSGGCTGGCGNKSSGAPCVDAGACGGGCGSGCGNKFSSEPGVDAGACGGSGCGNKISGAPCVDAGACGGGCGSGCGNKIGGAPCVDGGACGGGCGSGCGNKIGGAPCVDGGACGGGCGSGCGNKIGGAPCVDAGACGGGCSGSGGCGGRSGNQLIDGNKAGNDCIVEQKEVLVA</sequence>
<gene>
    <name evidence="3" type="ORF">ACH5RR_011610</name>
</gene>
<keyword evidence="4" id="KW-1185">Reference proteome</keyword>
<feature type="domain" description="GRPD C-terminal" evidence="2">
    <location>
        <begin position="495"/>
        <end position="628"/>
    </location>
</feature>
<dbReference type="Pfam" id="PF25335">
    <property type="entry name" value="GRDP_C"/>
    <property type="match status" value="1"/>
</dbReference>
<evidence type="ECO:0000313" key="4">
    <source>
        <dbReference type="Proteomes" id="UP001630127"/>
    </source>
</evidence>
<evidence type="ECO:0008006" key="5">
    <source>
        <dbReference type="Google" id="ProtNLM"/>
    </source>
</evidence>
<feature type="domain" description="GRDP C2" evidence="1">
    <location>
        <begin position="324"/>
        <end position="456"/>
    </location>
</feature>
<evidence type="ECO:0000313" key="3">
    <source>
        <dbReference type="EMBL" id="KAL3526954.1"/>
    </source>
</evidence>
<protein>
    <recommendedName>
        <fullName evidence="5">Glycine-rich domain-containing protein 1</fullName>
    </recommendedName>
</protein>